<protein>
    <submittedName>
        <fullName evidence="3">Helix-turn-helix domain-containing protein</fullName>
    </submittedName>
</protein>
<dbReference type="Pfam" id="PF06114">
    <property type="entry name" value="Peptidase_M78"/>
    <property type="match status" value="1"/>
</dbReference>
<dbReference type="InterPro" id="IPR010359">
    <property type="entry name" value="IrrE_HExxH"/>
</dbReference>
<proteinExistence type="inferred from homology"/>
<evidence type="ECO:0000313" key="4">
    <source>
        <dbReference type="Proteomes" id="UP000199068"/>
    </source>
</evidence>
<dbReference type="EMBL" id="FNGW01000006">
    <property type="protein sequence ID" value="SDM17726.1"/>
    <property type="molecule type" value="Genomic_DNA"/>
</dbReference>
<reference evidence="3 4" key="1">
    <citation type="submission" date="2016-10" db="EMBL/GenBank/DDBJ databases">
        <authorList>
            <person name="de Groot N.N."/>
        </authorList>
    </citation>
    <scope>NUCLEOTIDE SEQUENCE [LARGE SCALE GENOMIC DNA]</scope>
    <source>
        <strain evidence="3 4">DSM 797</strain>
    </source>
</reference>
<dbReference type="PROSITE" id="PS50943">
    <property type="entry name" value="HTH_CROC1"/>
    <property type="match status" value="1"/>
</dbReference>
<dbReference type="STRING" id="1121325.SAMN04515677_10672"/>
<dbReference type="InterPro" id="IPR010982">
    <property type="entry name" value="Lambda_DNA-bd_dom_sf"/>
</dbReference>
<feature type="domain" description="HTH cro/C1-type" evidence="2">
    <location>
        <begin position="12"/>
        <end position="66"/>
    </location>
</feature>
<organism evidence="3 4">
    <name type="scientific">Romboutsia lituseburensis DSM 797</name>
    <dbReference type="NCBI Taxonomy" id="1121325"/>
    <lineage>
        <taxon>Bacteria</taxon>
        <taxon>Bacillati</taxon>
        <taxon>Bacillota</taxon>
        <taxon>Clostridia</taxon>
        <taxon>Peptostreptococcales</taxon>
        <taxon>Peptostreptococcaceae</taxon>
        <taxon>Romboutsia</taxon>
    </lineage>
</organism>
<dbReference type="Gene3D" id="1.10.260.40">
    <property type="entry name" value="lambda repressor-like DNA-binding domains"/>
    <property type="match status" value="1"/>
</dbReference>
<evidence type="ECO:0000313" key="3">
    <source>
        <dbReference type="EMBL" id="SDM17726.1"/>
    </source>
</evidence>
<sequence>MSRKKIFNGKRLKTARMYRGKTIDVLANETKINKKDILAFEEDKYKPVVENVMKLSNTLNFPKEYFFQNDDIRVTIENTHIRPESPIPRVEEISYKEKIVMTHKIISFIESYIQFPAINLPDNLSKYDDMETLATKMRRHWGLGDGPIGNMVTLLEVNGISISSMNVEKRGAVSFTQKQSIDRNSRYLVCLGNDRKSATIRNFDLAYELAYIVSVEAGIPSKRFSKEEFACAFLLPKETFFEDLGKAHELEDYVELKKKWIVPISAMILRAYQLEVINYKKYMYLMREMEKQGWLKKEPLDENIKATNPALLKKSVEMLIDNNIMSGTELVDNLANCGLNLYPDDIENLLGLKDKMLSPKNSYKRDNVTKVNFKKKK</sequence>
<comment type="similarity">
    <text evidence="1">Belongs to the short-chain fatty acyl-CoA assimilation regulator (ScfR) family.</text>
</comment>
<dbReference type="SUPFAM" id="SSF47413">
    <property type="entry name" value="lambda repressor-like DNA-binding domains"/>
    <property type="match status" value="1"/>
</dbReference>
<dbReference type="Pfam" id="PF12844">
    <property type="entry name" value="HTH_19"/>
    <property type="match status" value="1"/>
</dbReference>
<dbReference type="InterPro" id="IPR001387">
    <property type="entry name" value="Cro/C1-type_HTH"/>
</dbReference>
<dbReference type="Proteomes" id="UP000199068">
    <property type="component" value="Unassembled WGS sequence"/>
</dbReference>
<dbReference type="PANTHER" id="PTHR43236">
    <property type="entry name" value="ANTITOXIN HIGA1"/>
    <property type="match status" value="1"/>
</dbReference>
<dbReference type="AlphaFoldDB" id="A0A1G9R368"/>
<evidence type="ECO:0000259" key="2">
    <source>
        <dbReference type="PROSITE" id="PS50943"/>
    </source>
</evidence>
<accession>A0A1G9R368</accession>
<keyword evidence="4" id="KW-1185">Reference proteome</keyword>
<gene>
    <name evidence="3" type="ORF">SAMN04515677_10672</name>
</gene>
<name>A0A1G9R368_9FIRM</name>
<dbReference type="InterPro" id="IPR052345">
    <property type="entry name" value="Rad_response_metalloprotease"/>
</dbReference>
<dbReference type="PANTHER" id="PTHR43236:SF1">
    <property type="entry name" value="BLL7220 PROTEIN"/>
    <property type="match status" value="1"/>
</dbReference>
<dbReference type="RefSeq" id="WP_092726567.1">
    <property type="nucleotide sequence ID" value="NZ_FNGW01000006.1"/>
</dbReference>
<evidence type="ECO:0000256" key="1">
    <source>
        <dbReference type="ARBA" id="ARBA00007227"/>
    </source>
</evidence>
<dbReference type="GO" id="GO:0003677">
    <property type="term" value="F:DNA binding"/>
    <property type="evidence" value="ECO:0007669"/>
    <property type="project" value="InterPro"/>
</dbReference>